<dbReference type="GO" id="GO:0030261">
    <property type="term" value="P:chromosome condensation"/>
    <property type="evidence" value="ECO:0007669"/>
    <property type="project" value="UniProtKB-KW"/>
</dbReference>
<comment type="similarity">
    <text evidence="3">Belongs to the bacterial histone-like protein family.</text>
</comment>
<evidence type="ECO:0000256" key="1">
    <source>
        <dbReference type="ARBA" id="ARBA00023067"/>
    </source>
</evidence>
<proteinExistence type="inferred from homology"/>
<dbReference type="GO" id="GO:0003677">
    <property type="term" value="F:DNA binding"/>
    <property type="evidence" value="ECO:0007669"/>
    <property type="project" value="UniProtKB-KW"/>
</dbReference>
<evidence type="ECO:0000256" key="2">
    <source>
        <dbReference type="ARBA" id="ARBA00023125"/>
    </source>
</evidence>
<evidence type="ECO:0000256" key="3">
    <source>
        <dbReference type="RuleBase" id="RU003939"/>
    </source>
</evidence>
<dbReference type="Gene3D" id="4.10.520.10">
    <property type="entry name" value="IHF-like DNA-binding proteins"/>
    <property type="match status" value="1"/>
</dbReference>
<keyword evidence="2 4" id="KW-0238">DNA-binding</keyword>
<dbReference type="InterPro" id="IPR000119">
    <property type="entry name" value="Hist_DNA-bd"/>
</dbReference>
<reference evidence="5" key="3">
    <citation type="submission" date="2018-06" db="EMBL/GenBank/DDBJ databases">
        <authorList>
            <consortium name="Pathogen Informatics"/>
            <person name="Doyle S."/>
        </authorList>
    </citation>
    <scope>NUCLEOTIDE SEQUENCE</scope>
    <source>
        <strain evidence="5">NCTC10135</strain>
    </source>
</reference>
<dbReference type="CDD" id="cd00591">
    <property type="entry name" value="HU_IHF"/>
    <property type="match status" value="1"/>
</dbReference>
<dbReference type="GO" id="GO:0030527">
    <property type="term" value="F:structural constituent of chromatin"/>
    <property type="evidence" value="ECO:0007669"/>
    <property type="project" value="InterPro"/>
</dbReference>
<reference evidence="4 6" key="1">
    <citation type="submission" date="2018-06" db="EMBL/GenBank/DDBJ databases">
        <title>Genomic Encyclopedia of Archaeal and Bacterial Type Strains, Phase II (KMG-II): from individual species to whole genera.</title>
        <authorList>
            <person name="Goeker M."/>
        </authorList>
    </citation>
    <scope>NUCLEOTIDE SEQUENCE [LARGE SCALE GENOMIC DNA]</scope>
    <source>
        <strain evidence="4 6">ATCC 29103</strain>
    </source>
</reference>
<keyword evidence="1" id="KW-0226">DNA condensation</keyword>
<evidence type="ECO:0000313" key="7">
    <source>
        <dbReference type="Proteomes" id="UP000259864"/>
    </source>
</evidence>
<dbReference type="KEGG" id="mala:NCTC10135_00511"/>
<dbReference type="SUPFAM" id="SSF47729">
    <property type="entry name" value="IHF-like DNA-binding proteins"/>
    <property type="match status" value="1"/>
</dbReference>
<dbReference type="InterPro" id="IPR010992">
    <property type="entry name" value="IHF-like_DNA-bd_dom_sf"/>
</dbReference>
<accession>A0A318U7X0</accession>
<dbReference type="Pfam" id="PF00216">
    <property type="entry name" value="Bac_DNA_binding"/>
    <property type="match status" value="1"/>
</dbReference>
<evidence type="ECO:0000313" key="5">
    <source>
        <dbReference type="EMBL" id="SYV90004.1"/>
    </source>
</evidence>
<protein>
    <submittedName>
        <fullName evidence="4 5">DNA-binding protein HU</fullName>
    </submittedName>
</protein>
<sequence length="98" mass="11187">MTKKELIKITSEKTGFQHAMVESILEEMVNILIEEVANENQVTISGLGVLNSKLIPSKTKQHNITKETIIIPEKMAPKFKFSNVFKQKINDAYQKIKK</sequence>
<organism evidence="4 6">
    <name type="scientific">Metamycoplasma alkalescens</name>
    <dbReference type="NCBI Taxonomy" id="45363"/>
    <lineage>
        <taxon>Bacteria</taxon>
        <taxon>Bacillati</taxon>
        <taxon>Mycoplasmatota</taxon>
        <taxon>Mycoplasmoidales</taxon>
        <taxon>Metamycoplasmataceae</taxon>
        <taxon>Metamycoplasma</taxon>
    </lineage>
</organism>
<dbReference type="EMBL" id="QKLP01000004">
    <property type="protein sequence ID" value="PYF43155.1"/>
    <property type="molecule type" value="Genomic_DNA"/>
</dbReference>
<dbReference type="SMART" id="SM00411">
    <property type="entry name" value="BHL"/>
    <property type="match status" value="1"/>
</dbReference>
<reference evidence="7" key="2">
    <citation type="submission" date="2018-06" db="EMBL/GenBank/DDBJ databases">
        <authorList>
            <consortium name="Pathogen Informatics"/>
        </authorList>
    </citation>
    <scope>NUCLEOTIDE SEQUENCE [LARGE SCALE GENOMIC DNA]</scope>
    <source>
        <strain evidence="7">NCTC10135</strain>
    </source>
</reference>
<dbReference type="Proteomes" id="UP000259864">
    <property type="component" value="Chromosome 1"/>
</dbReference>
<evidence type="ECO:0000313" key="6">
    <source>
        <dbReference type="Proteomes" id="UP000247715"/>
    </source>
</evidence>
<dbReference type="EMBL" id="LS991949">
    <property type="protein sequence ID" value="SYV90004.1"/>
    <property type="molecule type" value="Genomic_DNA"/>
</dbReference>
<dbReference type="PANTHER" id="PTHR33175:SF3">
    <property type="entry name" value="DNA-BINDING PROTEIN HU-BETA"/>
    <property type="match status" value="1"/>
</dbReference>
<dbReference type="AlphaFoldDB" id="A0A318U7X0"/>
<name>A0A318U7X0_9BACT</name>
<dbReference type="PANTHER" id="PTHR33175">
    <property type="entry name" value="DNA-BINDING PROTEIN HU"/>
    <property type="match status" value="1"/>
</dbReference>
<dbReference type="Proteomes" id="UP000247715">
    <property type="component" value="Unassembled WGS sequence"/>
</dbReference>
<gene>
    <name evidence="5" type="primary">hup</name>
    <name evidence="4" type="ORF">BCF88_10420</name>
    <name evidence="5" type="ORF">NCTC10135_00511</name>
</gene>
<evidence type="ECO:0000313" key="4">
    <source>
        <dbReference type="EMBL" id="PYF43155.1"/>
    </source>
</evidence>
<dbReference type="RefSeq" id="WP_002880906.1">
    <property type="nucleotide sequence ID" value="NZ_LS991949.1"/>
</dbReference>
<dbReference type="STRING" id="1188234.MALK_0740"/>